<comment type="subcellular location">
    <subcellularLocation>
        <location evidence="2 10">Cytoplasm</location>
    </subcellularLocation>
</comment>
<organism evidence="13 16">
    <name type="scientific">Bacillus halotolerans</name>
    <dbReference type="NCBI Taxonomy" id="260554"/>
    <lineage>
        <taxon>Bacteria</taxon>
        <taxon>Bacillati</taxon>
        <taxon>Bacillota</taxon>
        <taxon>Bacilli</taxon>
        <taxon>Bacillales</taxon>
        <taxon>Bacillaceae</taxon>
        <taxon>Bacillus</taxon>
    </lineage>
</organism>
<dbReference type="InterPro" id="IPR036901">
    <property type="entry name" value="Asp/Orn_carbamoylTrfase_sf"/>
</dbReference>
<name>A0A9Q4EKG5_9BACI</name>
<dbReference type="GO" id="GO:0016597">
    <property type="term" value="F:amino acid binding"/>
    <property type="evidence" value="ECO:0007669"/>
    <property type="project" value="InterPro"/>
</dbReference>
<feature type="binding site" evidence="10">
    <location>
        <position position="112"/>
    </location>
    <ligand>
        <name>carbamoyl phosphate</name>
        <dbReference type="ChEBI" id="CHEBI:58228"/>
    </ligand>
</feature>
<dbReference type="FunFam" id="3.40.50.1370:FF:000016">
    <property type="entry name" value="Ornithine carbamoyltransferase"/>
    <property type="match status" value="1"/>
</dbReference>
<keyword evidence="8 10" id="KW-0808">Transferase</keyword>
<sequence>MHTVNMGEMQTNLFGKDLLTLKDLSEQDISALLAEASELKQNKIQPIFQGKTLAMIFEKSSTRTRVSFEAGMAQLGGNALFLSQKDLQLGRGETVADTAKVLSGYVDAIMIRTFEHEKVEELAEHADIPVINGLTDKYHPCQALADLLTIKEIKGDLKGVKVAYIGDGNNVAHSLMIGCAKMGCDISIASPKGYEVLDEAAEAAKAFALQSGASITLTADPIEAVKNADVIYSDVFTSMGQEAEEQERLAVFAPYQVNASLVSHAKPDYTFLHCLPAHREEEVTAEIIDGPNSAVFQQAENRLHVQKALLKAILYKGE</sequence>
<comment type="catalytic activity">
    <reaction evidence="9 10">
        <text>carbamoyl phosphate + L-ornithine = L-citrulline + phosphate + H(+)</text>
        <dbReference type="Rhea" id="RHEA:19513"/>
        <dbReference type="ChEBI" id="CHEBI:15378"/>
        <dbReference type="ChEBI" id="CHEBI:43474"/>
        <dbReference type="ChEBI" id="CHEBI:46911"/>
        <dbReference type="ChEBI" id="CHEBI:57743"/>
        <dbReference type="ChEBI" id="CHEBI:58228"/>
        <dbReference type="EC" id="2.1.3.3"/>
    </reaction>
</comment>
<feature type="binding site" evidence="10">
    <location>
        <begin position="139"/>
        <end position="142"/>
    </location>
    <ligand>
        <name>carbamoyl phosphate</name>
        <dbReference type="ChEBI" id="CHEBI:58228"/>
    </ligand>
</feature>
<evidence type="ECO:0000256" key="5">
    <source>
        <dbReference type="ARBA" id="ARBA00013007"/>
    </source>
</evidence>
<dbReference type="EMBL" id="PGUV01000011">
    <property type="protein sequence ID" value="PLS06088.1"/>
    <property type="molecule type" value="Genomic_DNA"/>
</dbReference>
<feature type="domain" description="Aspartate/ornithine carbamoyltransferase Asp/Orn-binding" evidence="11">
    <location>
        <begin position="158"/>
        <end position="312"/>
    </location>
</feature>
<dbReference type="Pfam" id="PF00185">
    <property type="entry name" value="OTCace"/>
    <property type="match status" value="1"/>
</dbReference>
<feature type="binding site" evidence="10">
    <location>
        <position position="234"/>
    </location>
    <ligand>
        <name>L-ornithine</name>
        <dbReference type="ChEBI" id="CHEBI:46911"/>
    </ligand>
</feature>
<evidence type="ECO:0000256" key="9">
    <source>
        <dbReference type="ARBA" id="ARBA00048772"/>
    </source>
</evidence>
<feature type="binding site" evidence="10">
    <location>
        <begin position="274"/>
        <end position="275"/>
    </location>
    <ligand>
        <name>carbamoyl phosphate</name>
        <dbReference type="ChEBI" id="CHEBI:58228"/>
    </ligand>
</feature>
<dbReference type="EMBL" id="JALAWA010000002">
    <property type="protein sequence ID" value="MCY9183673.1"/>
    <property type="molecule type" value="Genomic_DNA"/>
</dbReference>
<dbReference type="Proteomes" id="UP001073053">
    <property type="component" value="Unassembled WGS sequence"/>
</dbReference>
<evidence type="ECO:0000313" key="15">
    <source>
        <dbReference type="Proteomes" id="UP000234803"/>
    </source>
</evidence>
<gene>
    <name evidence="13" type="primary">argF</name>
    <name evidence="14" type="ORF">CUU63_13555</name>
    <name evidence="13" type="ORF">MOF03_03225</name>
</gene>
<evidence type="ECO:0000259" key="12">
    <source>
        <dbReference type="Pfam" id="PF02729"/>
    </source>
</evidence>
<evidence type="ECO:0000256" key="10">
    <source>
        <dbReference type="HAMAP-Rule" id="MF_01109"/>
    </source>
</evidence>
<feature type="binding site" evidence="10">
    <location>
        <position position="88"/>
    </location>
    <ligand>
        <name>carbamoyl phosphate</name>
        <dbReference type="ChEBI" id="CHEBI:58228"/>
    </ligand>
</feature>
<feature type="binding site" evidence="10">
    <location>
        <begin position="61"/>
        <end position="64"/>
    </location>
    <ligand>
        <name>carbamoyl phosphate</name>
        <dbReference type="ChEBI" id="CHEBI:58228"/>
    </ligand>
</feature>
<evidence type="ECO:0000256" key="4">
    <source>
        <dbReference type="ARBA" id="ARBA00007805"/>
    </source>
</evidence>
<dbReference type="InterPro" id="IPR002292">
    <property type="entry name" value="Orn/put_carbamltrans"/>
</dbReference>
<dbReference type="NCBIfam" id="TIGR00658">
    <property type="entry name" value="orni_carb_tr"/>
    <property type="match status" value="1"/>
</dbReference>
<feature type="binding site" evidence="10">
    <location>
        <begin position="238"/>
        <end position="239"/>
    </location>
    <ligand>
        <name>L-ornithine</name>
        <dbReference type="ChEBI" id="CHEBI:46911"/>
    </ligand>
</feature>
<evidence type="ECO:0000313" key="16">
    <source>
        <dbReference type="Proteomes" id="UP001073053"/>
    </source>
</evidence>
<reference evidence="13" key="2">
    <citation type="submission" date="2022-02" db="EMBL/GenBank/DDBJ databases">
        <title>Crop Bioprotection Bacillus Genome Sequencing.</title>
        <authorList>
            <person name="Dunlap C."/>
        </authorList>
    </citation>
    <scope>NUCLEOTIDE SEQUENCE</scope>
    <source>
        <strain evidence="13">EC49O2N-C10</strain>
    </source>
</reference>
<dbReference type="PRINTS" id="PR00102">
    <property type="entry name" value="OTCASE"/>
</dbReference>
<dbReference type="GO" id="GO:0019240">
    <property type="term" value="P:citrulline biosynthetic process"/>
    <property type="evidence" value="ECO:0007669"/>
    <property type="project" value="TreeGrafter"/>
</dbReference>
<dbReference type="Pfam" id="PF02729">
    <property type="entry name" value="OTCace_N"/>
    <property type="match status" value="1"/>
</dbReference>
<dbReference type="PROSITE" id="PS00097">
    <property type="entry name" value="CARBAMOYLTRANSFERASE"/>
    <property type="match status" value="1"/>
</dbReference>
<evidence type="ECO:0000259" key="11">
    <source>
        <dbReference type="Pfam" id="PF00185"/>
    </source>
</evidence>
<evidence type="ECO:0000256" key="8">
    <source>
        <dbReference type="ARBA" id="ARBA00022679"/>
    </source>
</evidence>
<dbReference type="AlphaFoldDB" id="A0A9Q4EKG5"/>
<evidence type="ECO:0000313" key="14">
    <source>
        <dbReference type="EMBL" id="PLS06088.1"/>
    </source>
</evidence>
<dbReference type="EC" id="2.1.3.3" evidence="5 10"/>
<evidence type="ECO:0000313" key="13">
    <source>
        <dbReference type="EMBL" id="MCY9183673.1"/>
    </source>
</evidence>
<dbReference type="GO" id="GO:0005737">
    <property type="term" value="C:cytoplasm"/>
    <property type="evidence" value="ECO:0007669"/>
    <property type="project" value="UniProtKB-SubCell"/>
</dbReference>
<feature type="binding site" evidence="10">
    <location>
        <position position="170"/>
    </location>
    <ligand>
        <name>L-ornithine</name>
        <dbReference type="ChEBI" id="CHEBI:46911"/>
    </ligand>
</feature>
<dbReference type="Gene3D" id="3.40.50.1370">
    <property type="entry name" value="Aspartate/ornithine carbamoyltransferase"/>
    <property type="match status" value="2"/>
</dbReference>
<proteinExistence type="inferred from homology"/>
<dbReference type="PANTHER" id="PTHR45753:SF3">
    <property type="entry name" value="ORNITHINE TRANSCARBAMYLASE, MITOCHONDRIAL"/>
    <property type="match status" value="1"/>
</dbReference>
<evidence type="ECO:0000256" key="3">
    <source>
        <dbReference type="ARBA" id="ARBA00004975"/>
    </source>
</evidence>
<comment type="similarity">
    <text evidence="4 10">Belongs to the aspartate/ornithine carbamoyltransferase superfamily. OTCase family.</text>
</comment>
<dbReference type="GO" id="GO:0042450">
    <property type="term" value="P:L-arginine biosynthetic process via ornithine"/>
    <property type="evidence" value="ECO:0007669"/>
    <property type="project" value="UniProtKB-UniRule"/>
</dbReference>
<protein>
    <recommendedName>
        <fullName evidence="6 10">Ornithine carbamoyltransferase</fullName>
        <shortName evidence="10">OTCase</shortName>
        <ecNumber evidence="5 10">2.1.3.3</ecNumber>
    </recommendedName>
</protein>
<comment type="caution">
    <text evidence="13">The sequence shown here is derived from an EMBL/GenBank/DDBJ whole genome shotgun (WGS) entry which is preliminary data.</text>
</comment>
<dbReference type="InterPro" id="IPR006130">
    <property type="entry name" value="Asp/Orn_carbamoylTrfase"/>
</dbReference>
<reference evidence="14 15" key="1">
    <citation type="submission" date="2017-12" db="EMBL/GenBank/DDBJ databases">
        <title>Comparative Functional Genomics of Dry Heat Resistant strains isolated from the Viking Spacecraft.</title>
        <authorList>
            <person name="Seuylemezian A."/>
            <person name="Cooper K."/>
            <person name="Vaishampayan P."/>
        </authorList>
    </citation>
    <scope>NUCLEOTIDE SEQUENCE [LARGE SCALE GENOMIC DNA]</scope>
    <source>
        <strain evidence="14 15">V48-19</strain>
    </source>
</reference>
<feature type="domain" description="Aspartate/ornithine carbamoyltransferase carbamoyl-P binding" evidence="12">
    <location>
        <begin position="16"/>
        <end position="152"/>
    </location>
</feature>
<dbReference type="KEGG" id="bht:DIC78_03965"/>
<evidence type="ECO:0000256" key="6">
    <source>
        <dbReference type="ARBA" id="ARBA00016634"/>
    </source>
</evidence>
<accession>A0A9Q4EKG5</accession>
<dbReference type="GO" id="GO:0004585">
    <property type="term" value="F:ornithine carbamoyltransferase activity"/>
    <property type="evidence" value="ECO:0007669"/>
    <property type="project" value="UniProtKB-UniRule"/>
</dbReference>
<dbReference type="SUPFAM" id="SSF53671">
    <property type="entry name" value="Aspartate/ornithine carbamoyltransferase"/>
    <property type="match status" value="1"/>
</dbReference>
<dbReference type="InterPro" id="IPR024904">
    <property type="entry name" value="OTCase_ArgI"/>
</dbReference>
<keyword evidence="7 10" id="KW-0963">Cytoplasm</keyword>
<dbReference type="NCBIfam" id="NF001986">
    <property type="entry name" value="PRK00779.1"/>
    <property type="match status" value="1"/>
</dbReference>
<dbReference type="InterPro" id="IPR006131">
    <property type="entry name" value="Asp_carbamoyltransf_Asp/Orn-bd"/>
</dbReference>
<evidence type="ECO:0000256" key="1">
    <source>
        <dbReference type="ARBA" id="ARBA00003822"/>
    </source>
</evidence>
<dbReference type="InterPro" id="IPR006132">
    <property type="entry name" value="Asp/Orn_carbamoyltranf_P-bd"/>
</dbReference>
<dbReference type="PANTHER" id="PTHR45753">
    <property type="entry name" value="ORNITHINE CARBAMOYLTRANSFERASE, MITOCHONDRIAL"/>
    <property type="match status" value="1"/>
</dbReference>
<feature type="binding site" evidence="10">
    <location>
        <position position="302"/>
    </location>
    <ligand>
        <name>carbamoyl phosphate</name>
        <dbReference type="ChEBI" id="CHEBI:58228"/>
    </ligand>
</feature>
<comment type="function">
    <text evidence="1">Reversibly catalyzes the transfer of the carbamoyl group from carbamoyl phosphate (CP) to the N(epsilon) atom of ornithine (ORN) to produce L-citrulline.</text>
</comment>
<dbReference type="PRINTS" id="PR00100">
    <property type="entry name" value="AOTCASE"/>
</dbReference>
<evidence type="ECO:0000256" key="2">
    <source>
        <dbReference type="ARBA" id="ARBA00004496"/>
    </source>
</evidence>
<comment type="pathway">
    <text evidence="3">Amino-acid biosynthesis; L-arginine biosynthesis; L-arginine from L-ornithine and carbamoyl phosphate: step 1/3.</text>
</comment>
<dbReference type="FunFam" id="3.40.50.1370:FF:000008">
    <property type="entry name" value="Ornithine carbamoyltransferase"/>
    <property type="match status" value="1"/>
</dbReference>
<dbReference type="Proteomes" id="UP000234803">
    <property type="component" value="Unassembled WGS sequence"/>
</dbReference>
<dbReference type="HAMAP" id="MF_01109">
    <property type="entry name" value="OTCase"/>
    <property type="match status" value="1"/>
</dbReference>
<evidence type="ECO:0000256" key="7">
    <source>
        <dbReference type="ARBA" id="ARBA00022490"/>
    </source>
</evidence>